<keyword evidence="4" id="KW-1185">Reference proteome</keyword>
<proteinExistence type="predicted"/>
<keyword evidence="1" id="KW-1133">Transmembrane helix</keyword>
<accession>A0A0T5P1C4</accession>
<dbReference type="EMBL" id="CP031598">
    <property type="protein sequence ID" value="QEW24379.1"/>
    <property type="molecule type" value="Genomic_DNA"/>
</dbReference>
<dbReference type="AlphaFoldDB" id="A0A0T5P1C4"/>
<evidence type="ECO:0000256" key="1">
    <source>
        <dbReference type="SAM" id="Phobius"/>
    </source>
</evidence>
<dbReference type="Proteomes" id="UP000051401">
    <property type="component" value="Unassembled WGS sequence"/>
</dbReference>
<name>A0A0T5P1C4_9RHOB</name>
<dbReference type="KEGG" id="rid:RIdsm_00157"/>
<sequence>MSPAVASPWLGRAFVLALVAHGAIVAVMLTAAVWLAGVRVGADSAPDGVGFSLLMAVPVLLAATPSGVALLSAWMCRRKGWQASPTHMALTTGSAALFLILFFGAYFT</sequence>
<dbReference type="Proteomes" id="UP000325785">
    <property type="component" value="Chromosome"/>
</dbReference>
<gene>
    <name evidence="3" type="ORF">RIdsm_00157</name>
    <name evidence="2" type="ORF">XM52_26370</name>
</gene>
<dbReference type="RefSeq" id="WP_057821237.1">
    <property type="nucleotide sequence ID" value="NZ_CP031598.1"/>
</dbReference>
<dbReference type="EMBL" id="LAXI01000031">
    <property type="protein sequence ID" value="KRS14935.1"/>
    <property type="molecule type" value="Genomic_DNA"/>
</dbReference>
<keyword evidence="1" id="KW-0472">Membrane</keyword>
<feature type="transmembrane region" description="Helical" evidence="1">
    <location>
        <begin position="49"/>
        <end position="76"/>
    </location>
</feature>
<dbReference type="STRING" id="540747.SAMN04488031_10244"/>
<reference evidence="2 4" key="1">
    <citation type="submission" date="2015-04" db="EMBL/GenBank/DDBJ databases">
        <title>The draft genome sequence of Roseovarius indicus B108T.</title>
        <authorList>
            <person name="Li G."/>
            <person name="Lai Q."/>
            <person name="Shao Z."/>
            <person name="Yan P."/>
        </authorList>
    </citation>
    <scope>NUCLEOTIDE SEQUENCE [LARGE SCALE GENOMIC DNA]</scope>
    <source>
        <strain evidence="2 4">B108</strain>
    </source>
</reference>
<feature type="transmembrane region" description="Helical" evidence="1">
    <location>
        <begin position="12"/>
        <end position="37"/>
    </location>
</feature>
<evidence type="ECO:0000313" key="5">
    <source>
        <dbReference type="Proteomes" id="UP000325785"/>
    </source>
</evidence>
<protein>
    <submittedName>
        <fullName evidence="2">Uncharacterized protein</fullName>
    </submittedName>
</protein>
<dbReference type="PATRIC" id="fig|540747.5.peg.4035"/>
<feature type="transmembrane region" description="Helical" evidence="1">
    <location>
        <begin position="88"/>
        <end position="107"/>
    </location>
</feature>
<reference evidence="3 5" key="2">
    <citation type="submission" date="2018-08" db="EMBL/GenBank/DDBJ databases">
        <title>Genetic Globetrotter - A new plasmid hitch-hiking vast phylogenetic and geographic distances.</title>
        <authorList>
            <person name="Vollmers J."/>
            <person name="Petersen J."/>
        </authorList>
    </citation>
    <scope>NUCLEOTIDE SEQUENCE [LARGE SCALE GENOMIC DNA]</scope>
    <source>
        <strain evidence="3 5">DSM 26383</strain>
    </source>
</reference>
<evidence type="ECO:0000313" key="3">
    <source>
        <dbReference type="EMBL" id="QEW24379.1"/>
    </source>
</evidence>
<keyword evidence="1" id="KW-0812">Transmembrane</keyword>
<evidence type="ECO:0000313" key="2">
    <source>
        <dbReference type="EMBL" id="KRS14935.1"/>
    </source>
</evidence>
<organism evidence="2 4">
    <name type="scientific">Roseovarius indicus</name>
    <dbReference type="NCBI Taxonomy" id="540747"/>
    <lineage>
        <taxon>Bacteria</taxon>
        <taxon>Pseudomonadati</taxon>
        <taxon>Pseudomonadota</taxon>
        <taxon>Alphaproteobacteria</taxon>
        <taxon>Rhodobacterales</taxon>
        <taxon>Roseobacteraceae</taxon>
        <taxon>Roseovarius</taxon>
    </lineage>
</organism>
<evidence type="ECO:0000313" key="4">
    <source>
        <dbReference type="Proteomes" id="UP000051401"/>
    </source>
</evidence>